<keyword evidence="8" id="KW-0067">ATP-binding</keyword>
<feature type="transmembrane region" description="Helical" evidence="6">
    <location>
        <begin position="399"/>
        <end position="419"/>
    </location>
</feature>
<dbReference type="InterPro" id="IPR003594">
    <property type="entry name" value="HATPase_dom"/>
</dbReference>
<keyword evidence="5" id="KW-0175">Coiled coil</keyword>
<evidence type="ECO:0000256" key="2">
    <source>
        <dbReference type="ARBA" id="ARBA00012438"/>
    </source>
</evidence>
<dbReference type="InterPro" id="IPR036097">
    <property type="entry name" value="HisK_dim/P_sf"/>
</dbReference>
<evidence type="ECO:0000256" key="3">
    <source>
        <dbReference type="ARBA" id="ARBA00022679"/>
    </source>
</evidence>
<dbReference type="GO" id="GO:0000155">
    <property type="term" value="F:phosphorelay sensor kinase activity"/>
    <property type="evidence" value="ECO:0007669"/>
    <property type="project" value="InterPro"/>
</dbReference>
<evidence type="ECO:0000313" key="8">
    <source>
        <dbReference type="EMBL" id="WMN06732.1"/>
    </source>
</evidence>
<feature type="coiled-coil region" evidence="5">
    <location>
        <begin position="292"/>
        <end position="394"/>
    </location>
</feature>
<keyword evidence="8" id="KW-0547">Nucleotide-binding</keyword>
<evidence type="ECO:0000256" key="1">
    <source>
        <dbReference type="ARBA" id="ARBA00000085"/>
    </source>
</evidence>
<evidence type="ECO:0000256" key="6">
    <source>
        <dbReference type="SAM" id="Phobius"/>
    </source>
</evidence>
<dbReference type="RefSeq" id="WP_308356651.1">
    <property type="nucleotide sequence ID" value="NZ_CP129970.2"/>
</dbReference>
<feature type="domain" description="Histidine kinase" evidence="7">
    <location>
        <begin position="468"/>
        <end position="677"/>
    </location>
</feature>
<dbReference type="Gene3D" id="1.10.287.130">
    <property type="match status" value="1"/>
</dbReference>
<organism evidence="8 9">
    <name type="scientific">Marivirga arenosa</name>
    <dbReference type="NCBI Taxonomy" id="3059076"/>
    <lineage>
        <taxon>Bacteria</taxon>
        <taxon>Pseudomonadati</taxon>
        <taxon>Bacteroidota</taxon>
        <taxon>Cytophagia</taxon>
        <taxon>Cytophagales</taxon>
        <taxon>Marivirgaceae</taxon>
        <taxon>Marivirga</taxon>
    </lineage>
</organism>
<keyword evidence="6" id="KW-0812">Transmembrane</keyword>
<dbReference type="EC" id="2.7.13.3" evidence="2"/>
<keyword evidence="9" id="KW-1185">Reference proteome</keyword>
<keyword evidence="6" id="KW-0472">Membrane</keyword>
<proteinExistence type="predicted"/>
<evidence type="ECO:0000259" key="7">
    <source>
        <dbReference type="PROSITE" id="PS50109"/>
    </source>
</evidence>
<dbReference type="SUPFAM" id="SSF55874">
    <property type="entry name" value="ATPase domain of HSP90 chaperone/DNA topoisomerase II/histidine kinase"/>
    <property type="match status" value="1"/>
</dbReference>
<dbReference type="InterPro" id="IPR050351">
    <property type="entry name" value="BphY/WalK/GraS-like"/>
</dbReference>
<accession>A0AA51N5Q7</accession>
<sequence>MQNKLIDDHKIYILPKAFLILFLVILFSNSYSLLAQNTQVIQVKTFTESLQPYPNLSISINNRDFTDLNEKAVIFINLPSDEIPIKSIKLKDELLEVASWNLSKGTLEVIIRKKSYIDKKIKVIDVNDNILVDLNITYNGKKSITKQTDQDGYVTIPLGLNERIASKNQFVIKNFDIISFRNLETPILTIKKVEIANSKDDSPIPENNVRISQASEQISSQSIDTLSNLISFYNLLNTIRKSEIDTRTQARLDSKFNELLSRMNNGSSNTTNELLNEISDSTIVQEDIDILLEQARSDNKEMSRKRIILEDKIQIVRDKLNVGFENMTEESKESLLSEIEALEILLKENKDEFNENLNSYLTVITELKRRFFDLQELESKLTESEKERLKEKKLYQERLLITFGVVFIFSLLIILLFYFRARLKKQKQALIEANKVVKLTNENLENIVSERTYLLNKTFKELDTVLYKASHDLRAPLSSIAGISNLINRETNNVELTNLLFKTNNRMDKLLKKLSTVSEIHQPGQFEEIIISDIVKRIMDSFQEIIKERNIDFNLQIDVPKNVLSISKLVEVSIYHLIENALYFSWVDNNQQPRVELNIQLEDNALKIKVSDNGVGVDKNIEPKLFEMFHVGSEYSDGNGLGLYIVQKSAELLNGKVYYENTQDGLTTFTVILPTDGKGSNTLEYLGSLNHN</sequence>
<dbReference type="Pfam" id="PF02518">
    <property type="entry name" value="HATPase_c"/>
    <property type="match status" value="1"/>
</dbReference>
<gene>
    <name evidence="8" type="ORF">QYS48_33490</name>
</gene>
<dbReference type="GO" id="GO:0007234">
    <property type="term" value="P:osmosensory signaling via phosphorelay pathway"/>
    <property type="evidence" value="ECO:0007669"/>
    <property type="project" value="TreeGrafter"/>
</dbReference>
<dbReference type="SUPFAM" id="SSF47384">
    <property type="entry name" value="Homodimeric domain of signal transducing histidine kinase"/>
    <property type="match status" value="1"/>
</dbReference>
<dbReference type="PRINTS" id="PR00344">
    <property type="entry name" value="BCTRLSENSOR"/>
</dbReference>
<protein>
    <recommendedName>
        <fullName evidence="2">histidine kinase</fullName>
        <ecNumber evidence="2">2.7.13.3</ecNumber>
    </recommendedName>
</protein>
<evidence type="ECO:0000256" key="4">
    <source>
        <dbReference type="ARBA" id="ARBA00022777"/>
    </source>
</evidence>
<comment type="catalytic activity">
    <reaction evidence="1">
        <text>ATP + protein L-histidine = ADP + protein N-phospho-L-histidine.</text>
        <dbReference type="EC" id="2.7.13.3"/>
    </reaction>
</comment>
<evidence type="ECO:0000256" key="5">
    <source>
        <dbReference type="SAM" id="Coils"/>
    </source>
</evidence>
<dbReference type="EMBL" id="CP129970">
    <property type="protein sequence ID" value="WMN06732.1"/>
    <property type="molecule type" value="Genomic_DNA"/>
</dbReference>
<keyword evidence="3" id="KW-0808">Transferase</keyword>
<keyword evidence="4" id="KW-0418">Kinase</keyword>
<dbReference type="GO" id="GO:0005524">
    <property type="term" value="F:ATP binding"/>
    <property type="evidence" value="ECO:0007669"/>
    <property type="project" value="UniProtKB-KW"/>
</dbReference>
<dbReference type="GO" id="GO:0030295">
    <property type="term" value="F:protein kinase activator activity"/>
    <property type="evidence" value="ECO:0007669"/>
    <property type="project" value="TreeGrafter"/>
</dbReference>
<dbReference type="GO" id="GO:0000156">
    <property type="term" value="F:phosphorelay response regulator activity"/>
    <property type="evidence" value="ECO:0007669"/>
    <property type="project" value="TreeGrafter"/>
</dbReference>
<dbReference type="SMART" id="SM00387">
    <property type="entry name" value="HATPase_c"/>
    <property type="match status" value="1"/>
</dbReference>
<dbReference type="PANTHER" id="PTHR42878:SF15">
    <property type="entry name" value="BACTERIOPHYTOCHROME"/>
    <property type="match status" value="1"/>
</dbReference>
<reference evidence="8" key="1">
    <citation type="submission" date="2023-08" db="EMBL/GenBank/DDBJ databases">
        <title>Comparative genomics and taxonomic characterization of three novel marine species of genus Marivirga.</title>
        <authorList>
            <person name="Muhammad N."/>
            <person name="Kim S.-G."/>
        </authorList>
    </citation>
    <scope>NUCLEOTIDE SEQUENCE [LARGE SCALE GENOMIC DNA]</scope>
    <source>
        <strain evidence="8">ABR2-2</strain>
    </source>
</reference>
<dbReference type="Gene3D" id="3.30.565.10">
    <property type="entry name" value="Histidine kinase-like ATPase, C-terminal domain"/>
    <property type="match status" value="1"/>
</dbReference>
<dbReference type="PANTHER" id="PTHR42878">
    <property type="entry name" value="TWO-COMPONENT HISTIDINE KINASE"/>
    <property type="match status" value="1"/>
</dbReference>
<dbReference type="InterPro" id="IPR005467">
    <property type="entry name" value="His_kinase_dom"/>
</dbReference>
<dbReference type="PROSITE" id="PS50109">
    <property type="entry name" value="HIS_KIN"/>
    <property type="match status" value="1"/>
</dbReference>
<dbReference type="InterPro" id="IPR004358">
    <property type="entry name" value="Sig_transdc_His_kin-like_C"/>
</dbReference>
<dbReference type="InterPro" id="IPR036890">
    <property type="entry name" value="HATPase_C_sf"/>
</dbReference>
<dbReference type="AlphaFoldDB" id="A0AA51N5Q7"/>
<name>A0AA51N5Q7_9BACT</name>
<keyword evidence="6" id="KW-1133">Transmembrane helix</keyword>
<evidence type="ECO:0000313" key="9">
    <source>
        <dbReference type="Proteomes" id="UP001244443"/>
    </source>
</evidence>
<dbReference type="Proteomes" id="UP001244443">
    <property type="component" value="Chromosome"/>
</dbReference>